<dbReference type="GO" id="GO:0051539">
    <property type="term" value="F:4 iron, 4 sulfur cluster binding"/>
    <property type="evidence" value="ECO:0007669"/>
    <property type="project" value="UniProtKB-KW"/>
</dbReference>
<reference evidence="12" key="1">
    <citation type="journal article" date="2020" name="mSystems">
        <title>Genome- and Community-Level Interaction Insights into Carbon Utilization and Element Cycling Functions of Hydrothermarchaeota in Hydrothermal Sediment.</title>
        <authorList>
            <person name="Zhou Z."/>
            <person name="Liu Y."/>
            <person name="Xu W."/>
            <person name="Pan J."/>
            <person name="Luo Z.H."/>
            <person name="Li M."/>
        </authorList>
    </citation>
    <scope>NUCLEOTIDE SEQUENCE [LARGE SCALE GENOMIC DNA]</scope>
    <source>
        <strain evidence="12">SpSt-456</strain>
    </source>
</reference>
<dbReference type="GO" id="GO:0004456">
    <property type="term" value="F:phosphogluconate dehydratase activity"/>
    <property type="evidence" value="ECO:0007669"/>
    <property type="project" value="UniProtKB-UniRule"/>
</dbReference>
<keyword evidence="6" id="KW-0311">Gluconate utilization</keyword>
<organism evidence="12">
    <name type="scientific">Desulfacinum infernum</name>
    <dbReference type="NCBI Taxonomy" id="35837"/>
    <lineage>
        <taxon>Bacteria</taxon>
        <taxon>Pseudomonadati</taxon>
        <taxon>Thermodesulfobacteriota</taxon>
        <taxon>Syntrophobacteria</taxon>
        <taxon>Syntrophobacterales</taxon>
        <taxon>Syntrophobacteraceae</taxon>
        <taxon>Desulfacinum</taxon>
    </lineage>
</organism>
<dbReference type="GO" id="GO:0046872">
    <property type="term" value="F:metal ion binding"/>
    <property type="evidence" value="ECO:0007669"/>
    <property type="project" value="UniProtKB-KW"/>
</dbReference>
<evidence type="ECO:0000259" key="10">
    <source>
        <dbReference type="Pfam" id="PF00920"/>
    </source>
</evidence>
<name>A0A832EJ44_9BACT</name>
<keyword evidence="4" id="KW-0408">Iron</keyword>
<dbReference type="PROSITE" id="PS00886">
    <property type="entry name" value="ILVD_EDD_1"/>
    <property type="match status" value="1"/>
</dbReference>
<dbReference type="NCBIfam" id="TIGR01196">
    <property type="entry name" value="edd"/>
    <property type="match status" value="1"/>
</dbReference>
<dbReference type="AlphaFoldDB" id="A0A832EJ44"/>
<accession>A0A832EJ44</accession>
<keyword evidence="5" id="KW-0411">Iron-sulfur</keyword>
<evidence type="ECO:0000313" key="12">
    <source>
        <dbReference type="EMBL" id="HFK97104.1"/>
    </source>
</evidence>
<feature type="domain" description="Dihydroxy-acid/6-phosphogluconate dehydratase N-terminal" evidence="10">
    <location>
        <begin position="66"/>
        <end position="379"/>
    </location>
</feature>
<feature type="domain" description="Dihydroxy-acid/6-phosphogluconate dehydratase C-terminal" evidence="11">
    <location>
        <begin position="406"/>
        <end position="599"/>
    </location>
</feature>
<dbReference type="InterPro" id="IPR056740">
    <property type="entry name" value="ILV_EDD_C"/>
</dbReference>
<evidence type="ECO:0000256" key="7">
    <source>
        <dbReference type="ARBA" id="ARBA00023239"/>
    </source>
</evidence>
<dbReference type="EC" id="4.2.1.12" evidence="9"/>
<evidence type="ECO:0000256" key="9">
    <source>
        <dbReference type="NCBIfam" id="TIGR01196"/>
    </source>
</evidence>
<evidence type="ECO:0000256" key="5">
    <source>
        <dbReference type="ARBA" id="ARBA00023014"/>
    </source>
</evidence>
<comment type="caution">
    <text evidence="12">The sequence shown here is derived from an EMBL/GenBank/DDBJ whole genome shotgun (WGS) entry which is preliminary data.</text>
</comment>
<proteinExistence type="inferred from homology"/>
<dbReference type="InterPro" id="IPR020558">
    <property type="entry name" value="DiOHA_6PGluconate_deHydtase_CS"/>
</dbReference>
<dbReference type="Pfam" id="PF00920">
    <property type="entry name" value="ILVD_EDD_N"/>
    <property type="match status" value="1"/>
</dbReference>
<evidence type="ECO:0000259" key="11">
    <source>
        <dbReference type="Pfam" id="PF24877"/>
    </source>
</evidence>
<dbReference type="SUPFAM" id="SSF143975">
    <property type="entry name" value="IlvD/EDD N-terminal domain-like"/>
    <property type="match status" value="1"/>
</dbReference>
<dbReference type="PROSITE" id="PS00887">
    <property type="entry name" value="ILVD_EDD_2"/>
    <property type="match status" value="1"/>
</dbReference>
<dbReference type="GO" id="GO:0005829">
    <property type="term" value="C:cytosol"/>
    <property type="evidence" value="ECO:0007669"/>
    <property type="project" value="TreeGrafter"/>
</dbReference>
<dbReference type="InterPro" id="IPR000581">
    <property type="entry name" value="ILV_EDD_N"/>
</dbReference>
<sequence length="619" mass="66304">MNQTVREVTERIVDRSHKHRSRYLQNMAEAVVEGPFRHRLQSSNLAHAMAVCGDPEKKRMRDRQSPHIAIITGYNDVLSAHHTYETYPALLKEAVAASGGVAQVAAGVPAMCDGVTQGEPGMDLSLVSRDVIAMATVIGLSHNVFDGALLLGICDKILPGLLMGALQYGHLPMILVPGGPMKSGLSNKEKARARQLFAEGMIGPDEMLDVECRCYHGTGTCTFYGTANSNQLMAELLGLHLPGASFVNPDDPLRKALTMAAATRVTGMTHLEGAYMPLARIVSEKSVVNAMVGLLATGGSTNETLHLVAVARAAGIRINWDDFSDLSRVVPLLARIYPNGPEDINAFQQAGGMAVLIAELLDGDLLHGDVPTVAGRGLEAYTRRPMLDGDALVWKAQPERSADPSVIASIGNPFAPSGGLKVLSGNLGRAVIKVSALADGAETFVEAPALVFHTQEDLLTAFQEGRLDRSFIAVVRFQGPQATGMPELHKLITPLSVLMDRGYPVALVTDGRLSGASGKVPAAIHLTPEAFCGGMAAKVRDGDPIRLDVRNGRLDLLVHQAVLAAREYAEPDLKKARYGSGRQIFAPLRSRLLSAEEGASSLFTYVHEKCRVNLPFQET</sequence>
<dbReference type="PANTHER" id="PTHR43661">
    <property type="entry name" value="D-XYLONATE DEHYDRATASE"/>
    <property type="match status" value="1"/>
</dbReference>
<dbReference type="InterPro" id="IPR004786">
    <property type="entry name" value="6-phosphgluc_deHydtase"/>
</dbReference>
<evidence type="ECO:0000256" key="8">
    <source>
        <dbReference type="ARBA" id="ARBA00023277"/>
    </source>
</evidence>
<keyword evidence="7 12" id="KW-0456">Lyase</keyword>
<keyword evidence="8" id="KW-0119">Carbohydrate metabolism</keyword>
<evidence type="ECO:0000256" key="3">
    <source>
        <dbReference type="ARBA" id="ARBA00022723"/>
    </source>
</evidence>
<dbReference type="GO" id="GO:0019521">
    <property type="term" value="P:D-gluconate metabolic process"/>
    <property type="evidence" value="ECO:0007669"/>
    <property type="project" value="UniProtKB-KW"/>
</dbReference>
<dbReference type="EMBL" id="DSTK01000021">
    <property type="protein sequence ID" value="HFK97104.1"/>
    <property type="molecule type" value="Genomic_DNA"/>
</dbReference>
<evidence type="ECO:0000256" key="1">
    <source>
        <dbReference type="ARBA" id="ARBA00006486"/>
    </source>
</evidence>
<keyword evidence="3" id="KW-0479">Metal-binding</keyword>
<dbReference type="InterPro" id="IPR042096">
    <property type="entry name" value="Dihydro-acid_dehy_C"/>
</dbReference>
<dbReference type="PANTHER" id="PTHR43661:SF1">
    <property type="entry name" value="PHOSPHOGLUCONATE DEHYDRATASE"/>
    <property type="match status" value="1"/>
</dbReference>
<gene>
    <name evidence="12" type="ORF">ENS06_07235</name>
</gene>
<comment type="similarity">
    <text evidence="1">Belongs to the IlvD/Edd family.</text>
</comment>
<evidence type="ECO:0000256" key="2">
    <source>
        <dbReference type="ARBA" id="ARBA00022485"/>
    </source>
</evidence>
<protein>
    <recommendedName>
        <fullName evidence="9">Phosphogluconate dehydratase</fullName>
        <ecNumber evidence="9">4.2.1.12</ecNumber>
    </recommendedName>
</protein>
<dbReference type="SUPFAM" id="SSF52016">
    <property type="entry name" value="LeuD/IlvD-like"/>
    <property type="match status" value="1"/>
</dbReference>
<dbReference type="Gene3D" id="3.50.30.80">
    <property type="entry name" value="IlvD/EDD C-terminal domain-like"/>
    <property type="match status" value="1"/>
</dbReference>
<dbReference type="InterPro" id="IPR037237">
    <property type="entry name" value="IlvD/EDD_N"/>
</dbReference>
<dbReference type="GO" id="GO:0009255">
    <property type="term" value="P:Entner-Doudoroff pathway through 6-phosphogluconate"/>
    <property type="evidence" value="ECO:0007669"/>
    <property type="project" value="UniProtKB-UniRule"/>
</dbReference>
<keyword evidence="2" id="KW-0004">4Fe-4S</keyword>
<evidence type="ECO:0000256" key="6">
    <source>
        <dbReference type="ARBA" id="ARBA00023064"/>
    </source>
</evidence>
<evidence type="ECO:0000256" key="4">
    <source>
        <dbReference type="ARBA" id="ARBA00023004"/>
    </source>
</evidence>
<dbReference type="Pfam" id="PF24877">
    <property type="entry name" value="ILV_EDD_C"/>
    <property type="match status" value="1"/>
</dbReference>